<organism evidence="2 3">
    <name type="scientific">Streptomyces thermocarboxydovorans</name>
    <dbReference type="NCBI Taxonomy" id="59298"/>
    <lineage>
        <taxon>Bacteria</taxon>
        <taxon>Bacillati</taxon>
        <taxon>Actinomycetota</taxon>
        <taxon>Actinomycetes</taxon>
        <taxon>Kitasatosporales</taxon>
        <taxon>Streptomycetaceae</taxon>
        <taxon>Streptomyces</taxon>
    </lineage>
</organism>
<keyword evidence="1" id="KW-0472">Membrane</keyword>
<comment type="caution">
    <text evidence="2">The sequence shown here is derived from an EMBL/GenBank/DDBJ whole genome shotgun (WGS) entry which is preliminary data.</text>
</comment>
<feature type="transmembrane region" description="Helical" evidence="1">
    <location>
        <begin position="12"/>
        <end position="32"/>
    </location>
</feature>
<keyword evidence="1" id="KW-1133">Transmembrane helix</keyword>
<evidence type="ECO:0000313" key="2">
    <source>
        <dbReference type="EMBL" id="GAA0670082.1"/>
    </source>
</evidence>
<gene>
    <name evidence="2" type="ORF">GCM10009535_57370</name>
</gene>
<protein>
    <submittedName>
        <fullName evidence="2">Uncharacterized protein</fullName>
    </submittedName>
</protein>
<keyword evidence="3" id="KW-1185">Reference proteome</keyword>
<evidence type="ECO:0000256" key="1">
    <source>
        <dbReference type="SAM" id="Phobius"/>
    </source>
</evidence>
<reference evidence="2 3" key="1">
    <citation type="journal article" date="2019" name="Int. J. Syst. Evol. Microbiol.">
        <title>The Global Catalogue of Microorganisms (GCM) 10K type strain sequencing project: providing services to taxonomists for standard genome sequencing and annotation.</title>
        <authorList>
            <consortium name="The Broad Institute Genomics Platform"/>
            <consortium name="The Broad Institute Genome Sequencing Center for Infectious Disease"/>
            <person name="Wu L."/>
            <person name="Ma J."/>
        </authorList>
    </citation>
    <scope>NUCLEOTIDE SEQUENCE [LARGE SCALE GENOMIC DNA]</scope>
    <source>
        <strain evidence="2 3">JCM 10367</strain>
    </source>
</reference>
<keyword evidence="1" id="KW-0812">Transmembrane</keyword>
<evidence type="ECO:0000313" key="3">
    <source>
        <dbReference type="Proteomes" id="UP001500724"/>
    </source>
</evidence>
<sequence>MTGSPVPSGGPIWPLPGLAAALLGLIPAWYLAIFADQSHNMAVTHQLREDRAGLFHGMPSAVQRAVYQVPIPAGASDVAFFESNAWEKDS</sequence>
<name>A0ABN1HVZ1_9ACTN</name>
<dbReference type="EMBL" id="BAAAGU010000091">
    <property type="protein sequence ID" value="GAA0670082.1"/>
    <property type="molecule type" value="Genomic_DNA"/>
</dbReference>
<proteinExistence type="predicted"/>
<dbReference type="Proteomes" id="UP001500724">
    <property type="component" value="Unassembled WGS sequence"/>
</dbReference>
<accession>A0ABN1HVZ1</accession>